<organism evidence="6 7">
    <name type="scientific">Propionibacterium acidifaciens F0233</name>
    <dbReference type="NCBI Taxonomy" id="553198"/>
    <lineage>
        <taxon>Bacteria</taxon>
        <taxon>Bacillati</taxon>
        <taxon>Actinomycetota</taxon>
        <taxon>Actinomycetes</taxon>
        <taxon>Propionibacteriales</taxon>
        <taxon>Propionibacteriaceae</taxon>
        <taxon>Propionibacterium</taxon>
    </lineage>
</organism>
<evidence type="ECO:0000313" key="7">
    <source>
        <dbReference type="Proteomes" id="UP000017052"/>
    </source>
</evidence>
<dbReference type="PROSITE" id="PS51186">
    <property type="entry name" value="GNAT"/>
    <property type="match status" value="1"/>
</dbReference>
<feature type="binding site" evidence="4">
    <location>
        <begin position="251"/>
        <end position="253"/>
    </location>
    <ligand>
        <name>acetyl-CoA</name>
        <dbReference type="ChEBI" id="CHEBI:57288"/>
        <label>2</label>
    </ligand>
</feature>
<feature type="binding site" evidence="4">
    <location>
        <position position="247"/>
    </location>
    <ligand>
        <name>1D-myo-inositol 2-(L-cysteinylamino)-2-deoxy-alpha-D-glucopyranoside</name>
        <dbReference type="ChEBI" id="CHEBI:58887"/>
    </ligand>
</feature>
<feature type="binding site" evidence="4">
    <location>
        <position position="40"/>
    </location>
    <ligand>
        <name>1D-myo-inositol 2-(L-cysteinylamino)-2-deoxy-alpha-D-glucopyranoside</name>
        <dbReference type="ChEBI" id="CHEBI:58887"/>
    </ligand>
</feature>
<name>U2QDX7_9ACTN</name>
<dbReference type="AlphaFoldDB" id="U2QDX7"/>
<keyword evidence="7" id="KW-1185">Reference proteome</keyword>
<dbReference type="GO" id="GO:0035447">
    <property type="term" value="F:mycothiol synthase activity"/>
    <property type="evidence" value="ECO:0007669"/>
    <property type="project" value="UniProtKB-UniRule"/>
</dbReference>
<comment type="subunit">
    <text evidence="4">Monomer.</text>
</comment>
<feature type="binding site" evidence="4">
    <location>
        <begin position="290"/>
        <end position="295"/>
    </location>
    <ligand>
        <name>acetyl-CoA</name>
        <dbReference type="ChEBI" id="CHEBI:57288"/>
        <label>2</label>
    </ligand>
</feature>
<dbReference type="SUPFAM" id="SSF55729">
    <property type="entry name" value="Acyl-CoA N-acyltransferases (Nat)"/>
    <property type="match status" value="1"/>
</dbReference>
<feature type="binding site" evidence="4">
    <location>
        <begin position="258"/>
        <end position="264"/>
    </location>
    <ligand>
        <name>acetyl-CoA</name>
        <dbReference type="ChEBI" id="CHEBI:57288"/>
        <label>2</label>
    </ligand>
</feature>
<dbReference type="CDD" id="cd04301">
    <property type="entry name" value="NAT_SF"/>
    <property type="match status" value="1"/>
</dbReference>
<evidence type="ECO:0000256" key="4">
    <source>
        <dbReference type="HAMAP-Rule" id="MF_01698"/>
    </source>
</evidence>
<protein>
    <recommendedName>
        <fullName evidence="4">Mycothiol acetyltransferase</fullName>
        <shortName evidence="4">MSH acetyltransferase</shortName>
        <ecNumber evidence="4">2.3.1.189</ecNumber>
    </recommendedName>
    <alternativeName>
        <fullName evidence="4">Mycothiol synthase</fullName>
    </alternativeName>
</protein>
<comment type="caution">
    <text evidence="6">The sequence shown here is derived from an EMBL/GenBank/DDBJ whole genome shotgun (WGS) entry which is preliminary data.</text>
</comment>
<gene>
    <name evidence="4 6" type="primary">mshD</name>
    <name evidence="6" type="ORF">HMPREF0682_0657</name>
</gene>
<dbReference type="EC" id="2.3.1.189" evidence="4"/>
<feature type="binding site" evidence="4">
    <location>
        <position position="285"/>
    </location>
    <ligand>
        <name>1D-myo-inositol 2-(L-cysteinylamino)-2-deoxy-alpha-D-glucopyranoside</name>
        <dbReference type="ChEBI" id="CHEBI:58887"/>
    </ligand>
</feature>
<evidence type="ECO:0000256" key="1">
    <source>
        <dbReference type="ARBA" id="ARBA00022679"/>
    </source>
</evidence>
<evidence type="ECO:0000256" key="3">
    <source>
        <dbReference type="ARBA" id="ARBA00023315"/>
    </source>
</evidence>
<comment type="function">
    <text evidence="4">Catalyzes the transfer of acetyl from acetyl-CoA to desacetylmycothiol (Cys-GlcN-Ins) to form mycothiol.</text>
</comment>
<dbReference type="InterPro" id="IPR016181">
    <property type="entry name" value="Acyl_CoA_acyltransferase"/>
</dbReference>
<feature type="binding site" evidence="4">
    <location>
        <position position="196"/>
    </location>
    <ligand>
        <name>1D-myo-inositol 2-(L-cysteinylamino)-2-deoxy-alpha-D-glucopyranoside</name>
        <dbReference type="ChEBI" id="CHEBI:58887"/>
    </ligand>
</feature>
<comment type="catalytic activity">
    <reaction evidence="4">
        <text>1D-myo-inositol 2-(L-cysteinylamino)-2-deoxy-alpha-D-glucopyranoside + acetyl-CoA = mycothiol + CoA + H(+)</text>
        <dbReference type="Rhea" id="RHEA:26172"/>
        <dbReference type="ChEBI" id="CHEBI:15378"/>
        <dbReference type="ChEBI" id="CHEBI:16768"/>
        <dbReference type="ChEBI" id="CHEBI:57287"/>
        <dbReference type="ChEBI" id="CHEBI:57288"/>
        <dbReference type="ChEBI" id="CHEBI:58887"/>
        <dbReference type="EC" id="2.3.1.189"/>
    </reaction>
</comment>
<proteinExistence type="inferred from homology"/>
<feature type="binding site" evidence="4">
    <location>
        <begin position="84"/>
        <end position="86"/>
    </location>
    <ligand>
        <name>acetyl-CoA</name>
        <dbReference type="ChEBI" id="CHEBI:57288"/>
        <label>1</label>
    </ligand>
</feature>
<feature type="binding site" evidence="4">
    <location>
        <begin position="92"/>
        <end position="97"/>
    </location>
    <ligand>
        <name>acetyl-CoA</name>
        <dbReference type="ChEBI" id="CHEBI:57288"/>
        <label>1</label>
    </ligand>
</feature>
<evidence type="ECO:0000256" key="2">
    <source>
        <dbReference type="ARBA" id="ARBA00022737"/>
    </source>
</evidence>
<keyword evidence="2 4" id="KW-0677">Repeat</keyword>
<feature type="domain" description="N-acetyltransferase" evidence="5">
    <location>
        <begin position="170"/>
        <end position="321"/>
    </location>
</feature>
<dbReference type="GO" id="GO:0010125">
    <property type="term" value="P:mycothiol biosynthetic process"/>
    <property type="evidence" value="ECO:0007669"/>
    <property type="project" value="UniProtKB-UniRule"/>
</dbReference>
<evidence type="ECO:0000313" key="6">
    <source>
        <dbReference type="EMBL" id="ERK61065.1"/>
    </source>
</evidence>
<dbReference type="InterPro" id="IPR050832">
    <property type="entry name" value="Bact_Acetyltransf"/>
</dbReference>
<dbReference type="NCBIfam" id="TIGR03448">
    <property type="entry name" value="mycothiol_MshD"/>
    <property type="match status" value="1"/>
</dbReference>
<accession>U2QDX7</accession>
<dbReference type="PANTHER" id="PTHR43877">
    <property type="entry name" value="AMINOALKYLPHOSPHONATE N-ACETYLTRANSFERASE-RELATED-RELATED"/>
    <property type="match status" value="1"/>
</dbReference>
<feature type="binding site" evidence="4">
    <location>
        <position position="236"/>
    </location>
    <ligand>
        <name>1D-myo-inositol 2-(L-cysteinylamino)-2-deoxy-alpha-D-glucopyranoside</name>
        <dbReference type="ChEBI" id="CHEBI:58887"/>
    </ligand>
</feature>
<dbReference type="Proteomes" id="UP000017052">
    <property type="component" value="Unassembled WGS sequence"/>
</dbReference>
<dbReference type="Pfam" id="PF00583">
    <property type="entry name" value="Acetyltransf_1"/>
    <property type="match status" value="1"/>
</dbReference>
<dbReference type="PIRSF" id="PIRSF021524">
    <property type="entry name" value="MSH_acetyltransferase"/>
    <property type="match status" value="1"/>
</dbReference>
<dbReference type="InterPro" id="IPR017813">
    <property type="entry name" value="Mycothiol_AcTrfase"/>
</dbReference>
<keyword evidence="1 4" id="KW-0808">Transferase</keyword>
<comment type="similarity">
    <text evidence="4">Belongs to the acetyltransferase family. MshD subfamily.</text>
</comment>
<evidence type="ECO:0000259" key="5">
    <source>
        <dbReference type="PROSITE" id="PS51186"/>
    </source>
</evidence>
<dbReference type="EMBL" id="ACVN02000063">
    <property type="protein sequence ID" value="ERK61065.1"/>
    <property type="molecule type" value="Genomic_DNA"/>
</dbReference>
<dbReference type="HAMAP" id="MF_01698">
    <property type="entry name" value="MshD"/>
    <property type="match status" value="1"/>
</dbReference>
<keyword evidence="3 4" id="KW-0012">Acyltransferase</keyword>
<reference evidence="6" key="1">
    <citation type="submission" date="2013-08" db="EMBL/GenBank/DDBJ databases">
        <authorList>
            <person name="Durkin A.S."/>
            <person name="Haft D.R."/>
            <person name="McCorrison J."/>
            <person name="Torralba M."/>
            <person name="Gillis M."/>
            <person name="Haft D.H."/>
            <person name="Methe B."/>
            <person name="Sutton G."/>
            <person name="Nelson K.E."/>
        </authorList>
    </citation>
    <scope>NUCLEOTIDE SEQUENCE [LARGE SCALE GENOMIC DNA]</scope>
    <source>
        <strain evidence="6">F0233</strain>
    </source>
</reference>
<dbReference type="InterPro" id="IPR000182">
    <property type="entry name" value="GNAT_dom"/>
</dbReference>
<dbReference type="Gene3D" id="3.40.630.30">
    <property type="match status" value="1"/>
</dbReference>
<sequence length="324" mass="35025">MTMSTVITPPAIRLSEPDAELVRVLADDVAAADGVMPLNESARLSLGGAVPLHSHWLARESDDGAGRGLLGYAHWDGREQTVQLMVAPGARRHGIATRLVRAVVGHTTLSCARDEKAPIPAALNWWAFGDLPAARGLAAGLGLSPVRSLLVMSMATPGDDEHGARPPEGLTLDSYRDDDLERLVEVNRAAFAHHPEQGAMTAEDARRRMGQDWFDPAGLIVAREASGRLVGFHWTKVEGAGEDRRGEVYVIGVHPDWARMGIGRALLDAGILRMENQGARAIDLYVEASNPPVVRMYRSAGFRVVSTDIAYARVPAEADQEQNR</sequence>